<dbReference type="Proteomes" id="UP000504636">
    <property type="component" value="Unplaced"/>
</dbReference>
<feature type="transmembrane region" description="Helical" evidence="1">
    <location>
        <begin position="105"/>
        <end position="122"/>
    </location>
</feature>
<evidence type="ECO:0000313" key="2">
    <source>
        <dbReference type="EMBL" id="KAF2816660.1"/>
    </source>
</evidence>
<evidence type="ECO:0000256" key="1">
    <source>
        <dbReference type="SAM" id="Phobius"/>
    </source>
</evidence>
<reference evidence="4" key="3">
    <citation type="submission" date="2025-04" db="UniProtKB">
        <authorList>
            <consortium name="RefSeq"/>
        </authorList>
    </citation>
    <scope>IDENTIFICATION</scope>
    <source>
        <strain evidence="4">CBS 304.34</strain>
    </source>
</reference>
<keyword evidence="1" id="KW-0812">Transmembrane</keyword>
<organism evidence="2">
    <name type="scientific">Mytilinidion resinicola</name>
    <dbReference type="NCBI Taxonomy" id="574789"/>
    <lineage>
        <taxon>Eukaryota</taxon>
        <taxon>Fungi</taxon>
        <taxon>Dikarya</taxon>
        <taxon>Ascomycota</taxon>
        <taxon>Pezizomycotina</taxon>
        <taxon>Dothideomycetes</taxon>
        <taxon>Pleosporomycetidae</taxon>
        <taxon>Mytilinidiales</taxon>
        <taxon>Mytilinidiaceae</taxon>
        <taxon>Mytilinidion</taxon>
    </lineage>
</organism>
<evidence type="ECO:0000313" key="3">
    <source>
        <dbReference type="Proteomes" id="UP000504636"/>
    </source>
</evidence>
<dbReference type="EMBL" id="MU003693">
    <property type="protein sequence ID" value="KAF2816660.1"/>
    <property type="molecule type" value="Genomic_DNA"/>
</dbReference>
<keyword evidence="1" id="KW-0472">Membrane</keyword>
<proteinExistence type="predicted"/>
<dbReference type="AlphaFoldDB" id="A0A6A6Z6K0"/>
<reference evidence="4" key="2">
    <citation type="submission" date="2020-04" db="EMBL/GenBank/DDBJ databases">
        <authorList>
            <consortium name="NCBI Genome Project"/>
        </authorList>
    </citation>
    <scope>NUCLEOTIDE SEQUENCE</scope>
    <source>
        <strain evidence="4">CBS 304.34</strain>
    </source>
</reference>
<sequence>MKESKRGRLQSRASLIANLKYVTNTRVHFMPAMLDYHWHSRPLKERVSNTFNFANPPFFLPKSTRISQRDCRTRGAMVARLIPVHSWSIQKVRRSNRLGFKSRPMVLNFFFSLFFFFFWRPFSLWEIESGDERRKGNLLAE</sequence>
<keyword evidence="3" id="KW-1185">Reference proteome</keyword>
<keyword evidence="1" id="KW-1133">Transmembrane helix</keyword>
<gene>
    <name evidence="2 4" type="ORF">BDZ99DRAFT_140934</name>
</gene>
<reference evidence="2 4" key="1">
    <citation type="journal article" date="2020" name="Stud. Mycol.">
        <title>101 Dothideomycetes genomes: a test case for predicting lifestyles and emergence of pathogens.</title>
        <authorList>
            <person name="Haridas S."/>
            <person name="Albert R."/>
            <person name="Binder M."/>
            <person name="Bloem J."/>
            <person name="Labutti K."/>
            <person name="Salamov A."/>
            <person name="Andreopoulos B."/>
            <person name="Baker S."/>
            <person name="Barry K."/>
            <person name="Bills G."/>
            <person name="Bluhm B."/>
            <person name="Cannon C."/>
            <person name="Castanera R."/>
            <person name="Culley D."/>
            <person name="Daum C."/>
            <person name="Ezra D."/>
            <person name="Gonzalez J."/>
            <person name="Henrissat B."/>
            <person name="Kuo A."/>
            <person name="Liang C."/>
            <person name="Lipzen A."/>
            <person name="Lutzoni F."/>
            <person name="Magnuson J."/>
            <person name="Mondo S."/>
            <person name="Nolan M."/>
            <person name="Ohm R."/>
            <person name="Pangilinan J."/>
            <person name="Park H.-J."/>
            <person name="Ramirez L."/>
            <person name="Alfaro M."/>
            <person name="Sun H."/>
            <person name="Tritt A."/>
            <person name="Yoshinaga Y."/>
            <person name="Zwiers L.-H."/>
            <person name="Turgeon B."/>
            <person name="Goodwin S."/>
            <person name="Spatafora J."/>
            <person name="Crous P."/>
            <person name="Grigoriev I."/>
        </authorList>
    </citation>
    <scope>NUCLEOTIDE SEQUENCE</scope>
    <source>
        <strain evidence="2 4">CBS 304.34</strain>
    </source>
</reference>
<accession>A0A6A6Z6K0</accession>
<protein>
    <submittedName>
        <fullName evidence="2 4">Uncharacterized protein</fullName>
    </submittedName>
</protein>
<name>A0A6A6Z6K0_9PEZI</name>
<dbReference type="RefSeq" id="XP_033583624.1">
    <property type="nucleotide sequence ID" value="XM_033712688.1"/>
</dbReference>
<evidence type="ECO:0000313" key="4">
    <source>
        <dbReference type="RefSeq" id="XP_033583624.1"/>
    </source>
</evidence>
<dbReference type="GeneID" id="54453581"/>